<feature type="transmembrane region" description="Helical" evidence="7">
    <location>
        <begin position="182"/>
        <end position="202"/>
    </location>
</feature>
<evidence type="ECO:0000256" key="2">
    <source>
        <dbReference type="ARBA" id="ARBA00007430"/>
    </source>
</evidence>
<evidence type="ECO:0000256" key="7">
    <source>
        <dbReference type="SAM" id="Phobius"/>
    </source>
</evidence>
<keyword evidence="3" id="KW-1003">Cell membrane</keyword>
<feature type="transmembrane region" description="Helical" evidence="7">
    <location>
        <begin position="124"/>
        <end position="144"/>
    </location>
</feature>
<dbReference type="Proteomes" id="UP000304880">
    <property type="component" value="Unassembled WGS sequence"/>
</dbReference>
<feature type="transmembrane region" description="Helical" evidence="7">
    <location>
        <begin position="300"/>
        <end position="320"/>
    </location>
</feature>
<feature type="transmembrane region" description="Helical" evidence="7">
    <location>
        <begin position="156"/>
        <end position="176"/>
    </location>
</feature>
<dbReference type="PANTHER" id="PTHR30250:SF10">
    <property type="entry name" value="LIPOPOLYSACCHARIDE BIOSYNTHESIS PROTEIN WZXC"/>
    <property type="match status" value="1"/>
</dbReference>
<comment type="caution">
    <text evidence="8">The sequence shown here is derived from an EMBL/GenBank/DDBJ whole genome shotgun (WGS) entry which is preliminary data.</text>
</comment>
<dbReference type="AlphaFoldDB" id="A0A5C4R966"/>
<feature type="transmembrane region" description="Helical" evidence="7">
    <location>
        <begin position="391"/>
        <end position="410"/>
    </location>
</feature>
<dbReference type="EMBL" id="VDDC01000009">
    <property type="protein sequence ID" value="TNH40277.1"/>
    <property type="molecule type" value="Genomic_DNA"/>
</dbReference>
<evidence type="ECO:0000256" key="5">
    <source>
        <dbReference type="ARBA" id="ARBA00022989"/>
    </source>
</evidence>
<feature type="transmembrane region" description="Helical" evidence="7">
    <location>
        <begin position="332"/>
        <end position="355"/>
    </location>
</feature>
<dbReference type="RefSeq" id="WP_139598062.1">
    <property type="nucleotide sequence ID" value="NZ_VDDC01000009.1"/>
</dbReference>
<organism evidence="8 9">
    <name type="scientific">Paracoccus haeundaensis</name>
    <dbReference type="NCBI Taxonomy" id="225362"/>
    <lineage>
        <taxon>Bacteria</taxon>
        <taxon>Pseudomonadati</taxon>
        <taxon>Pseudomonadota</taxon>
        <taxon>Alphaproteobacteria</taxon>
        <taxon>Rhodobacterales</taxon>
        <taxon>Paracoccaceae</taxon>
        <taxon>Paracoccus</taxon>
    </lineage>
</organism>
<proteinExistence type="inferred from homology"/>
<evidence type="ECO:0000256" key="6">
    <source>
        <dbReference type="ARBA" id="ARBA00023136"/>
    </source>
</evidence>
<keyword evidence="5 7" id="KW-1133">Transmembrane helix</keyword>
<keyword evidence="9" id="KW-1185">Reference proteome</keyword>
<gene>
    <name evidence="8" type="ORF">FHD67_05215</name>
</gene>
<feature type="transmembrane region" description="Helical" evidence="7">
    <location>
        <begin position="259"/>
        <end position="280"/>
    </location>
</feature>
<feature type="transmembrane region" description="Helical" evidence="7">
    <location>
        <begin position="51"/>
        <end position="78"/>
    </location>
</feature>
<feature type="transmembrane region" description="Helical" evidence="7">
    <location>
        <begin position="367"/>
        <end position="385"/>
    </location>
</feature>
<comment type="similarity">
    <text evidence="2">Belongs to the polysaccharide synthase family.</text>
</comment>
<feature type="transmembrane region" description="Helical" evidence="7">
    <location>
        <begin position="98"/>
        <end position="118"/>
    </location>
</feature>
<keyword evidence="4 7" id="KW-0812">Transmembrane</keyword>
<evidence type="ECO:0000313" key="8">
    <source>
        <dbReference type="EMBL" id="TNH40277.1"/>
    </source>
</evidence>
<sequence>MRAMIGSLFTGQGLAQRAFRGSALTMISFGGIQAIRLASNLVLTRLLFPEVFGLMTLIMVIIQGLNNFSDVGITPAILQSRRGDDRTFLDTAFTMQAIRGVILWLGCCILAVPAASFYGVPELVWFLPVAGTTAMIYGLLPTKIETANRHLQMGRLTIVELATAAVTTIITIGLAAMLESAWALVIGLILGSVVKVLMVSYWMPGPANRFRWDPDCVAELVRFGKWIMPSTVVGFVISQGDKAVLARLLTLTQLGIYNIAFFLASFPLMLGTTVISRVMIPLYRTAFEDPSAGHMRRVRIVRAALTGSFMLLLALLATFGEHLVVLLYDPRYASAGPLVTLIALASIPSLIGLSYDQAALAGGDSRGFFWVTLVRAVLFLSLFTLGGIQAGIPGALAGQALAAILAYPMLVRIARKHGAWDGLHDLTFGAVGLVLAAVLLI</sequence>
<evidence type="ECO:0000256" key="4">
    <source>
        <dbReference type="ARBA" id="ARBA00022692"/>
    </source>
</evidence>
<accession>A0A5C4R966</accession>
<name>A0A5C4R966_9RHOB</name>
<dbReference type="Pfam" id="PF13440">
    <property type="entry name" value="Polysacc_synt_3"/>
    <property type="match status" value="1"/>
</dbReference>
<dbReference type="GO" id="GO:0005886">
    <property type="term" value="C:plasma membrane"/>
    <property type="evidence" value="ECO:0007669"/>
    <property type="project" value="UniProtKB-SubCell"/>
</dbReference>
<evidence type="ECO:0000256" key="1">
    <source>
        <dbReference type="ARBA" id="ARBA00004651"/>
    </source>
</evidence>
<comment type="subcellular location">
    <subcellularLocation>
        <location evidence="1">Cell membrane</location>
        <topology evidence="1">Multi-pass membrane protein</topology>
    </subcellularLocation>
</comment>
<protein>
    <submittedName>
        <fullName evidence="8">Polysaccharide biosynthesis protein</fullName>
    </submittedName>
</protein>
<dbReference type="InterPro" id="IPR050833">
    <property type="entry name" value="Poly_Biosynth_Transport"/>
</dbReference>
<dbReference type="PANTHER" id="PTHR30250">
    <property type="entry name" value="PST FAMILY PREDICTED COLANIC ACID TRANSPORTER"/>
    <property type="match status" value="1"/>
</dbReference>
<keyword evidence="6 7" id="KW-0472">Membrane</keyword>
<evidence type="ECO:0000256" key="3">
    <source>
        <dbReference type="ARBA" id="ARBA00022475"/>
    </source>
</evidence>
<reference evidence="8 9" key="1">
    <citation type="submission" date="2019-06" db="EMBL/GenBank/DDBJ databases">
        <authorList>
            <person name="Li J."/>
        </authorList>
    </citation>
    <scope>NUCLEOTIDE SEQUENCE [LARGE SCALE GENOMIC DNA]</scope>
    <source>
        <strain evidence="8 9">CGMCC 1.8012</strain>
    </source>
</reference>
<evidence type="ECO:0000313" key="9">
    <source>
        <dbReference type="Proteomes" id="UP000304880"/>
    </source>
</evidence>